<gene>
    <name evidence="1" type="ORF">LCGC14_1649720</name>
</gene>
<accession>A0A0F9KXF2</accession>
<organism evidence="1">
    <name type="scientific">marine sediment metagenome</name>
    <dbReference type="NCBI Taxonomy" id="412755"/>
    <lineage>
        <taxon>unclassified sequences</taxon>
        <taxon>metagenomes</taxon>
        <taxon>ecological metagenomes</taxon>
    </lineage>
</organism>
<dbReference type="InterPro" id="IPR011231">
    <property type="entry name" value="Phage_VT1-Sakai_H0018"/>
</dbReference>
<feature type="non-terminal residue" evidence="1">
    <location>
        <position position="556"/>
    </location>
</feature>
<protein>
    <submittedName>
        <fullName evidence="1">Uncharacterized protein</fullName>
    </submittedName>
</protein>
<evidence type="ECO:0000313" key="1">
    <source>
        <dbReference type="EMBL" id="KKM20020.1"/>
    </source>
</evidence>
<proteinExistence type="predicted"/>
<name>A0A0F9KXF2_9ZZZZ</name>
<sequence length="556" mass="58971">MKYIVMLILCMSTAYAQFPLQRSLTSPRGDARTLQFTTDTNVDGDSIVFSVTLFFQETFSASSTVALRLANSVAFGGDAEQVFTVDSTIGIIKVYISMANSLLLSERQYYYSLRVNDTTKFYGNLNMIPTVFTTNTLTFLTTNDTARFVAQTHPALPNLIDVPTADSNRVMCVDASGNIYKCWDDAGSEGTDTSGNFLQSIFENEDAGFQDADSASLQFKLVKDLIDAKAGADSIHTELVTLFNMAGGFQDADSAAILFGSIFTALADTASYNDVVNAMRITYDAHVAATAAHGATGAVVGTTNTQSLTNKTISDLSNHVHADADRVEVANITGSTLTAGTGVYVTTFNSGLGAFNTDRADSDNATAMPAVGIVDVDISNGATGEVIVTGLVENLNTSGPGWSIGDFLYISTTAGVLTNTKPTGVAQVQKIAEVIRSHSSLGRILVFGAGRSNDLPNIPEGFAWLGNSSGVPVIVDADSLIKVAAAAAIRDTIQKFTVGGSYSNQTLPGNFRVQGDSLMFGEWVVGRMFLAKFSNTSLGMQFYNGATKFLQIANIG</sequence>
<dbReference type="Pfam" id="PF09956">
    <property type="entry name" value="Phage_cement_2"/>
    <property type="match status" value="1"/>
</dbReference>
<reference evidence="1" key="1">
    <citation type="journal article" date="2015" name="Nature">
        <title>Complex archaea that bridge the gap between prokaryotes and eukaryotes.</title>
        <authorList>
            <person name="Spang A."/>
            <person name="Saw J.H."/>
            <person name="Jorgensen S.L."/>
            <person name="Zaremba-Niedzwiedzka K."/>
            <person name="Martijn J."/>
            <person name="Lind A.E."/>
            <person name="van Eijk R."/>
            <person name="Schleper C."/>
            <person name="Guy L."/>
            <person name="Ettema T.J."/>
        </authorList>
    </citation>
    <scope>NUCLEOTIDE SEQUENCE</scope>
</reference>
<comment type="caution">
    <text evidence="1">The sequence shown here is derived from an EMBL/GenBank/DDBJ whole genome shotgun (WGS) entry which is preliminary data.</text>
</comment>
<dbReference type="AlphaFoldDB" id="A0A0F9KXF2"/>
<dbReference type="EMBL" id="LAZR01013856">
    <property type="protein sequence ID" value="KKM20020.1"/>
    <property type="molecule type" value="Genomic_DNA"/>
</dbReference>